<dbReference type="PROSITE" id="PS00134">
    <property type="entry name" value="TRYPSIN_HIS"/>
    <property type="match status" value="1"/>
</dbReference>
<dbReference type="InterPro" id="IPR001254">
    <property type="entry name" value="Trypsin_dom"/>
</dbReference>
<dbReference type="CDD" id="cd00190">
    <property type="entry name" value="Tryp_SPc"/>
    <property type="match status" value="1"/>
</dbReference>
<gene>
    <name evidence="1" type="ORF">SCF082_LOCUS2370</name>
</gene>
<name>A0ABP0HN19_9DINO</name>
<dbReference type="InterPro" id="IPR018114">
    <property type="entry name" value="TRYPSIN_HIS"/>
</dbReference>
<dbReference type="GO" id="GO:0008233">
    <property type="term" value="F:peptidase activity"/>
    <property type="evidence" value="ECO:0007669"/>
    <property type="project" value="UniProtKB-KW"/>
</dbReference>
<proteinExistence type="predicted"/>
<keyword evidence="2" id="KW-1185">Reference proteome</keyword>
<dbReference type="InterPro" id="IPR043504">
    <property type="entry name" value="Peptidase_S1_PA_chymotrypsin"/>
</dbReference>
<keyword evidence="1" id="KW-0378">Hydrolase</keyword>
<dbReference type="EMBL" id="CAXAMM010001148">
    <property type="protein sequence ID" value="CAK8990759.1"/>
    <property type="molecule type" value="Genomic_DNA"/>
</dbReference>
<dbReference type="PROSITE" id="PS00135">
    <property type="entry name" value="TRYPSIN_SER"/>
    <property type="match status" value="1"/>
</dbReference>
<dbReference type="InterPro" id="IPR035914">
    <property type="entry name" value="Sperma_CUB_dom_sf"/>
</dbReference>
<comment type="caution">
    <text evidence="1">The sequence shown here is derived from an EMBL/GenBank/DDBJ whole genome shotgun (WGS) entry which is preliminary data.</text>
</comment>
<keyword evidence="1" id="KW-0812">Transmembrane</keyword>
<dbReference type="PRINTS" id="PR00722">
    <property type="entry name" value="CHYMOTRYPSIN"/>
</dbReference>
<dbReference type="Gene3D" id="2.40.10.10">
    <property type="entry name" value="Trypsin-like serine proteases"/>
    <property type="match status" value="1"/>
</dbReference>
<keyword evidence="1" id="KW-0645">Protease</keyword>
<keyword evidence="1" id="KW-0472">Membrane</keyword>
<dbReference type="SMART" id="SM00020">
    <property type="entry name" value="Tryp_SPc"/>
    <property type="match status" value="1"/>
</dbReference>
<dbReference type="Proteomes" id="UP001642464">
    <property type="component" value="Unassembled WGS sequence"/>
</dbReference>
<dbReference type="InterPro" id="IPR033116">
    <property type="entry name" value="TRYPSIN_SER"/>
</dbReference>
<dbReference type="PANTHER" id="PTHR24252:SF11">
    <property type="entry name" value="ATRIAL NATRIURETIC PEPTIDE-CONVERTING ENZYME ISOFORM X1"/>
    <property type="match status" value="1"/>
</dbReference>
<dbReference type="SUPFAM" id="SSF50494">
    <property type="entry name" value="Trypsin-like serine proteases"/>
    <property type="match status" value="1"/>
</dbReference>
<reference evidence="1 2" key="1">
    <citation type="submission" date="2024-02" db="EMBL/GenBank/DDBJ databases">
        <authorList>
            <person name="Chen Y."/>
            <person name="Shah S."/>
            <person name="Dougan E. K."/>
            <person name="Thang M."/>
            <person name="Chan C."/>
        </authorList>
    </citation>
    <scope>NUCLEOTIDE SEQUENCE [LARGE SCALE GENOMIC DNA]</scope>
</reference>
<dbReference type="SUPFAM" id="SSF49854">
    <property type="entry name" value="Spermadhesin, CUB domain"/>
    <property type="match status" value="1"/>
</dbReference>
<dbReference type="GO" id="GO:0006508">
    <property type="term" value="P:proteolysis"/>
    <property type="evidence" value="ECO:0007669"/>
    <property type="project" value="UniProtKB-KW"/>
</dbReference>
<dbReference type="PROSITE" id="PS50240">
    <property type="entry name" value="TRYPSIN_DOM"/>
    <property type="match status" value="1"/>
</dbReference>
<dbReference type="Pfam" id="PF00089">
    <property type="entry name" value="Trypsin"/>
    <property type="match status" value="1"/>
</dbReference>
<dbReference type="InterPro" id="IPR009003">
    <property type="entry name" value="Peptidase_S1_PA"/>
</dbReference>
<accession>A0ABP0HN19</accession>
<sequence length="414" mass="44929">MAILVCKVAALGSRFKILVGTSKRVCCSSKEPHRKKGLPRIVHGRDAGQCVWRWQVSLRSKHDPKIAVPFCGGTLIAPGWILTAAHCLTRMNVCKMRRIRVVAGDWKQFSNEEAASGMSVERRVRQIFTHPLYSKEASSDFDFALLELDKEMPMSDCIGVACLPTSADKPGMECNITGPTPEVLQEASVGVLDVRSDGFEELGDDLVQLVDNNDCERYYAESNETITAAMVCANGISEAGITDTCQGDSGGPLICEESGRFVLRGVTSWGDGCGLAHFPGVYARVTSALDWIHNVMEGLIRSDLDTDTADFGGAMWTVLQGPCTMDDSDCILSPNFPGNYSAKQACIIAVNVTAAVAIQVQSFSTEEAYDSLLVNCKTYSGKEGPQGITPDTNIYWLSDHSINAAGWKICPLYD</sequence>
<evidence type="ECO:0000313" key="2">
    <source>
        <dbReference type="Proteomes" id="UP001642464"/>
    </source>
</evidence>
<protein>
    <submittedName>
        <fullName evidence="1">Transmembrane protease serine 9 (Polyserase-I) (Polyserine protease 1) (Polyserase-1) [Cleaved into: Serase-1</fullName>
    </submittedName>
</protein>
<dbReference type="PANTHER" id="PTHR24252">
    <property type="entry name" value="ACROSIN-RELATED"/>
    <property type="match status" value="1"/>
</dbReference>
<dbReference type="InterPro" id="IPR001314">
    <property type="entry name" value="Peptidase_S1A"/>
</dbReference>
<organism evidence="1 2">
    <name type="scientific">Durusdinium trenchii</name>
    <dbReference type="NCBI Taxonomy" id="1381693"/>
    <lineage>
        <taxon>Eukaryota</taxon>
        <taxon>Sar</taxon>
        <taxon>Alveolata</taxon>
        <taxon>Dinophyceae</taxon>
        <taxon>Suessiales</taxon>
        <taxon>Symbiodiniaceae</taxon>
        <taxon>Durusdinium</taxon>
    </lineage>
</organism>
<evidence type="ECO:0000313" key="1">
    <source>
        <dbReference type="EMBL" id="CAK8990759.1"/>
    </source>
</evidence>